<dbReference type="STRING" id="49186.SAMN05421647_11315"/>
<evidence type="ECO:0000259" key="1">
    <source>
        <dbReference type="Pfam" id="PF06406"/>
    </source>
</evidence>
<accession>A0A1N6X8L7</accession>
<dbReference type="InterPro" id="IPR009440">
    <property type="entry name" value="ParM/StbA_N"/>
</dbReference>
<feature type="domain" description="Actin homologue MreB-like C-terminal" evidence="2">
    <location>
        <begin position="222"/>
        <end position="341"/>
    </location>
</feature>
<evidence type="ECO:0000313" key="4">
    <source>
        <dbReference type="Proteomes" id="UP000186895"/>
    </source>
</evidence>
<dbReference type="InterPro" id="IPR056367">
    <property type="entry name" value="ASKHA_NBD_ParM_R1-like"/>
</dbReference>
<gene>
    <name evidence="3" type="ORF">SAMN05421647_11315</name>
</gene>
<dbReference type="AlphaFoldDB" id="A0A1N6X8L7"/>
<dbReference type="Proteomes" id="UP000186895">
    <property type="component" value="Unassembled WGS sequence"/>
</dbReference>
<dbReference type="CDD" id="cd24022">
    <property type="entry name" value="ASKHA_NBD_ParM_R1-like"/>
    <property type="match status" value="1"/>
</dbReference>
<dbReference type="SUPFAM" id="SSF53067">
    <property type="entry name" value="Actin-like ATPase domain"/>
    <property type="match status" value="2"/>
</dbReference>
<feature type="domain" description="Plasmid segregation protein ParM/StbA N-terminal" evidence="1">
    <location>
        <begin position="91"/>
        <end position="196"/>
    </location>
</feature>
<evidence type="ECO:0000313" key="3">
    <source>
        <dbReference type="EMBL" id="SIQ98610.1"/>
    </source>
</evidence>
<evidence type="ECO:0000259" key="2">
    <source>
        <dbReference type="Pfam" id="PF21522"/>
    </source>
</evidence>
<dbReference type="Pfam" id="PF06406">
    <property type="entry name" value="StbA_N"/>
    <property type="match status" value="1"/>
</dbReference>
<reference evidence="3 4" key="1">
    <citation type="submission" date="2017-01" db="EMBL/GenBank/DDBJ databases">
        <authorList>
            <person name="Mah S.A."/>
            <person name="Swanson W.J."/>
            <person name="Moy G.W."/>
            <person name="Vacquier V.D."/>
        </authorList>
    </citation>
    <scope>NUCLEOTIDE SEQUENCE [LARGE SCALE GENOMIC DNA]</scope>
    <source>
        <strain evidence="3 4">DSM 7027</strain>
    </source>
</reference>
<sequence>MSDHNAHDYFKGKSVQEYLAEMNQYHFEGELIVPLVAIDDGYAQYNSALMVIEMADGEAKLKIVEDRMPALASRGRHTAGMAGGALNLYGRVDTGEEYTVSQYLANPEDTRTDDYATTTLNLMLVHAALDRLGLAGEEVAIATGLPLKQYMAGDDERNTRLIDKKCANLMSPCYIGTGSKPSAIVHSVKVYPEAVCGMIDYLVDEYGDNREGVDPNVVRLGLDIGGNTTDMAIILPGNQVGARQTIKYGVSHVKDRLRQLMNARFDLHPDEAMLEEALRTGFVQWFGGEKENVEAEVRDAISTVMDPILEAVKAFMRDFPSLREIIGFGGGMALMQNSIRERYKNIIILDNPDGANARGALKYSLLSDLEEIMEQVNNSRALRAQKSA</sequence>
<name>A0A1N6X8L7_9GAMM</name>
<dbReference type="Pfam" id="PF21522">
    <property type="entry name" value="MreB-like_C"/>
    <property type="match status" value="1"/>
</dbReference>
<protein>
    <submittedName>
        <fullName evidence="3">Plasmid segregation actin-type ATPase ParM</fullName>
    </submittedName>
</protein>
<dbReference type="EMBL" id="FTMN01000013">
    <property type="protein sequence ID" value="SIQ98610.1"/>
    <property type="molecule type" value="Genomic_DNA"/>
</dbReference>
<dbReference type="RefSeq" id="WP_175612053.1">
    <property type="nucleotide sequence ID" value="NZ_FTMN01000013.1"/>
</dbReference>
<keyword evidence="4" id="KW-1185">Reference proteome</keyword>
<dbReference type="InterPro" id="IPR049067">
    <property type="entry name" value="MreB-like_C"/>
</dbReference>
<organism evidence="3 4">
    <name type="scientific">Marinobacterium stanieri</name>
    <dbReference type="NCBI Taxonomy" id="49186"/>
    <lineage>
        <taxon>Bacteria</taxon>
        <taxon>Pseudomonadati</taxon>
        <taxon>Pseudomonadota</taxon>
        <taxon>Gammaproteobacteria</taxon>
        <taxon>Oceanospirillales</taxon>
        <taxon>Oceanospirillaceae</taxon>
        <taxon>Marinobacterium</taxon>
    </lineage>
</organism>
<proteinExistence type="predicted"/>
<dbReference type="InterPro" id="IPR043129">
    <property type="entry name" value="ATPase_NBD"/>
</dbReference>
<dbReference type="Gene3D" id="3.30.420.40">
    <property type="match status" value="2"/>
</dbReference>